<comment type="caution">
    <text evidence="2">The sequence shown here is derived from an EMBL/GenBank/DDBJ whole genome shotgun (WGS) entry which is preliminary data.</text>
</comment>
<proteinExistence type="predicted"/>
<feature type="region of interest" description="Disordered" evidence="1">
    <location>
        <begin position="59"/>
        <end position="99"/>
    </location>
</feature>
<evidence type="ECO:0000313" key="2">
    <source>
        <dbReference type="EMBL" id="GAF73421.1"/>
    </source>
</evidence>
<reference evidence="2" key="1">
    <citation type="journal article" date="2014" name="Front. Microbiol.">
        <title>High frequency of phylogenetically diverse reductive dehalogenase-homologous genes in deep subseafloor sedimentary metagenomes.</title>
        <authorList>
            <person name="Kawai M."/>
            <person name="Futagami T."/>
            <person name="Toyoda A."/>
            <person name="Takaki Y."/>
            <person name="Nishi S."/>
            <person name="Hori S."/>
            <person name="Arai W."/>
            <person name="Tsubouchi T."/>
            <person name="Morono Y."/>
            <person name="Uchiyama I."/>
            <person name="Ito T."/>
            <person name="Fujiyama A."/>
            <person name="Inagaki F."/>
            <person name="Takami H."/>
        </authorList>
    </citation>
    <scope>NUCLEOTIDE SEQUENCE</scope>
    <source>
        <strain evidence="2">Expedition CK06-06</strain>
    </source>
</reference>
<accession>X0SE71</accession>
<evidence type="ECO:0000256" key="1">
    <source>
        <dbReference type="SAM" id="MobiDB-lite"/>
    </source>
</evidence>
<protein>
    <submittedName>
        <fullName evidence="2">Uncharacterized protein</fullName>
    </submittedName>
</protein>
<organism evidence="2">
    <name type="scientific">marine sediment metagenome</name>
    <dbReference type="NCBI Taxonomy" id="412755"/>
    <lineage>
        <taxon>unclassified sequences</taxon>
        <taxon>metagenomes</taxon>
        <taxon>ecological metagenomes</taxon>
    </lineage>
</organism>
<gene>
    <name evidence="2" type="ORF">S01H1_05426</name>
</gene>
<dbReference type="AlphaFoldDB" id="X0SE71"/>
<feature type="compositionally biased region" description="Basic and acidic residues" evidence="1">
    <location>
        <begin position="88"/>
        <end position="99"/>
    </location>
</feature>
<sequence length="99" mass="10855">MAEIHALVPTENTVADVVGLCPHGNPGHILYHAQLEEILHAPEQKWVIGIIANLEAMHDKAKSSTMPPEGDHGSIDTRPLPRRGSNVEFKKPIPKGNRE</sequence>
<dbReference type="EMBL" id="BARS01002828">
    <property type="protein sequence ID" value="GAF73421.1"/>
    <property type="molecule type" value="Genomic_DNA"/>
</dbReference>
<name>X0SE71_9ZZZZ</name>